<dbReference type="Pfam" id="PF13305">
    <property type="entry name" value="TetR_C_33"/>
    <property type="match status" value="1"/>
</dbReference>
<accession>A0A3N2BDN1</accession>
<keyword evidence="3" id="KW-0804">Transcription</keyword>
<dbReference type="GO" id="GO:0000976">
    <property type="term" value="F:transcription cis-regulatory region binding"/>
    <property type="evidence" value="ECO:0007669"/>
    <property type="project" value="TreeGrafter"/>
</dbReference>
<evidence type="ECO:0000256" key="4">
    <source>
        <dbReference type="PROSITE-ProRule" id="PRU00335"/>
    </source>
</evidence>
<dbReference type="Gene3D" id="1.10.357.10">
    <property type="entry name" value="Tetracycline Repressor, domain 2"/>
    <property type="match status" value="1"/>
</dbReference>
<reference evidence="6 7" key="1">
    <citation type="submission" date="2018-11" db="EMBL/GenBank/DDBJ databases">
        <title>Sequencing the genomes of 1000 actinobacteria strains.</title>
        <authorList>
            <person name="Klenk H.-P."/>
        </authorList>
    </citation>
    <scope>NUCLEOTIDE SEQUENCE [LARGE SCALE GENOMIC DNA]</scope>
    <source>
        <strain evidence="6 7">DSM 11294</strain>
    </source>
</reference>
<evidence type="ECO:0000256" key="2">
    <source>
        <dbReference type="ARBA" id="ARBA00023125"/>
    </source>
</evidence>
<dbReference type="OrthoDB" id="3173376at2"/>
<keyword evidence="2 4" id="KW-0238">DNA-binding</keyword>
<dbReference type="InterPro" id="IPR025996">
    <property type="entry name" value="MT1864/Rv1816-like_C"/>
</dbReference>
<dbReference type="GO" id="GO:0003700">
    <property type="term" value="F:DNA-binding transcription factor activity"/>
    <property type="evidence" value="ECO:0007669"/>
    <property type="project" value="TreeGrafter"/>
</dbReference>
<evidence type="ECO:0000256" key="3">
    <source>
        <dbReference type="ARBA" id="ARBA00023163"/>
    </source>
</evidence>
<keyword evidence="1" id="KW-0805">Transcription regulation</keyword>
<dbReference type="PANTHER" id="PTHR30055">
    <property type="entry name" value="HTH-TYPE TRANSCRIPTIONAL REGULATOR RUTR"/>
    <property type="match status" value="1"/>
</dbReference>
<dbReference type="InterPro" id="IPR050109">
    <property type="entry name" value="HTH-type_TetR-like_transc_reg"/>
</dbReference>
<dbReference type="RefSeq" id="WP_123303795.1">
    <property type="nucleotide sequence ID" value="NZ_RKHK01000001.1"/>
</dbReference>
<name>A0A3N2BDN1_9MICO</name>
<dbReference type="InterPro" id="IPR036271">
    <property type="entry name" value="Tet_transcr_reg_TetR-rel_C_sf"/>
</dbReference>
<protein>
    <submittedName>
        <fullName evidence="6">TetR family transcriptional regulator</fullName>
    </submittedName>
</protein>
<feature type="domain" description="HTH tetR-type" evidence="5">
    <location>
        <begin position="12"/>
        <end position="72"/>
    </location>
</feature>
<feature type="DNA-binding region" description="H-T-H motif" evidence="4">
    <location>
        <begin position="35"/>
        <end position="54"/>
    </location>
</feature>
<dbReference type="PANTHER" id="PTHR30055:SF220">
    <property type="entry name" value="TETR-FAMILY REGULATORY PROTEIN"/>
    <property type="match status" value="1"/>
</dbReference>
<dbReference type="AlphaFoldDB" id="A0A3N2BDN1"/>
<sequence length="199" mass="21478">MTEANERTYHHGRLRPALLAAAERTLREQGIEQLSLRELARDVGVSHGAPRRHFRDRQELLDALAVTGFERLDAELRSALEQAGEAFAPRLGALVHAYIRFATQDAALLELMFTSKHRPGAERVAEAASTGLTLMHEVIVQGQADGALAAGDPEKIGIVLFATMQGIATLINGDMIRPELLDGLVDAAIAQFLRGAGPA</sequence>
<gene>
    <name evidence="6" type="ORF">EDD31_1740</name>
</gene>
<organism evidence="6 7">
    <name type="scientific">Bogoriella caseilytica</name>
    <dbReference type="NCBI Taxonomy" id="56055"/>
    <lineage>
        <taxon>Bacteria</taxon>
        <taxon>Bacillati</taxon>
        <taxon>Actinomycetota</taxon>
        <taxon>Actinomycetes</taxon>
        <taxon>Micrococcales</taxon>
        <taxon>Bogoriellaceae</taxon>
        <taxon>Bogoriella</taxon>
    </lineage>
</organism>
<evidence type="ECO:0000259" key="5">
    <source>
        <dbReference type="PROSITE" id="PS50977"/>
    </source>
</evidence>
<proteinExistence type="predicted"/>
<evidence type="ECO:0000313" key="6">
    <source>
        <dbReference type="EMBL" id="ROR73363.1"/>
    </source>
</evidence>
<comment type="caution">
    <text evidence="6">The sequence shown here is derived from an EMBL/GenBank/DDBJ whole genome shotgun (WGS) entry which is preliminary data.</text>
</comment>
<dbReference type="Pfam" id="PF00440">
    <property type="entry name" value="TetR_N"/>
    <property type="match status" value="1"/>
</dbReference>
<dbReference type="PROSITE" id="PS50977">
    <property type="entry name" value="HTH_TETR_2"/>
    <property type="match status" value="1"/>
</dbReference>
<evidence type="ECO:0000313" key="7">
    <source>
        <dbReference type="Proteomes" id="UP000280668"/>
    </source>
</evidence>
<dbReference type="PRINTS" id="PR00455">
    <property type="entry name" value="HTHTETR"/>
</dbReference>
<dbReference type="SUPFAM" id="SSF46689">
    <property type="entry name" value="Homeodomain-like"/>
    <property type="match status" value="1"/>
</dbReference>
<dbReference type="InterPro" id="IPR009057">
    <property type="entry name" value="Homeodomain-like_sf"/>
</dbReference>
<evidence type="ECO:0000256" key="1">
    <source>
        <dbReference type="ARBA" id="ARBA00023015"/>
    </source>
</evidence>
<dbReference type="SUPFAM" id="SSF48498">
    <property type="entry name" value="Tetracyclin repressor-like, C-terminal domain"/>
    <property type="match status" value="1"/>
</dbReference>
<keyword evidence="7" id="KW-1185">Reference proteome</keyword>
<dbReference type="InterPro" id="IPR001647">
    <property type="entry name" value="HTH_TetR"/>
</dbReference>
<dbReference type="Proteomes" id="UP000280668">
    <property type="component" value="Unassembled WGS sequence"/>
</dbReference>
<dbReference type="EMBL" id="RKHK01000001">
    <property type="protein sequence ID" value="ROR73363.1"/>
    <property type="molecule type" value="Genomic_DNA"/>
</dbReference>